<dbReference type="GO" id="GO:0005737">
    <property type="term" value="C:cytoplasm"/>
    <property type="evidence" value="ECO:0007669"/>
    <property type="project" value="TreeGrafter"/>
</dbReference>
<dbReference type="SUPFAM" id="SSF53623">
    <property type="entry name" value="MurD-like peptide ligases, catalytic domain"/>
    <property type="match status" value="1"/>
</dbReference>
<dbReference type="InterPro" id="IPR013221">
    <property type="entry name" value="Mur_ligase_cen"/>
</dbReference>
<keyword evidence="8" id="KW-0460">Magnesium</keyword>
<dbReference type="NCBIfam" id="TIGR01499">
    <property type="entry name" value="folC"/>
    <property type="match status" value="1"/>
</dbReference>
<evidence type="ECO:0000256" key="2">
    <source>
        <dbReference type="ARBA" id="ARBA00008276"/>
    </source>
</evidence>
<organism evidence="12 13">
    <name type="scientific">Terrihabitans soli</name>
    <dbReference type="NCBI Taxonomy" id="708113"/>
    <lineage>
        <taxon>Bacteria</taxon>
        <taxon>Pseudomonadati</taxon>
        <taxon>Pseudomonadota</taxon>
        <taxon>Alphaproteobacteria</taxon>
        <taxon>Hyphomicrobiales</taxon>
        <taxon>Terrihabitans</taxon>
    </lineage>
</organism>
<evidence type="ECO:0000256" key="5">
    <source>
        <dbReference type="ARBA" id="ARBA00022723"/>
    </source>
</evidence>
<evidence type="ECO:0000313" key="13">
    <source>
        <dbReference type="Proteomes" id="UP000515317"/>
    </source>
</evidence>
<evidence type="ECO:0000259" key="11">
    <source>
        <dbReference type="Pfam" id="PF08245"/>
    </source>
</evidence>
<dbReference type="AlphaFoldDB" id="A0A6S6QYL0"/>
<dbReference type="Gene3D" id="3.90.190.20">
    <property type="entry name" value="Mur ligase, C-terminal domain"/>
    <property type="match status" value="1"/>
</dbReference>
<dbReference type="InterPro" id="IPR018109">
    <property type="entry name" value="Folylpolyglutamate_synth_CS"/>
</dbReference>
<sequence length="436" mass="46631">MDDSGTILARFLKLHLREIDLSLGRMERLLAALGHPEKSVPPVLHVAGTNGKGSTVAFLRAMLEAAGKSVHVYTSPHLVRFHERIRLAGTLVDEAALVDALMEAERVNDGAPITQFEITTAAAFLLFARHPADVLILEVGLGGRLDATNVVERPLASIITPVSVDHTKFLGDTVEEIAIEKAGILKKGVPAIVSQQLDSVRDVIEACAARVRAGPLHISMQDWQAREERGRLVFEDENGLLDIPPPRLPGRHQFENAGTAIAALRALPQLGITPAHIDAGVQNADWPARLQRITRGKLLDMLPPESELWLDGGHNPAGARVVAETMGDLEERVARPLVLISGILNTKDSDGFFEPFRGLAAAVHTVPIVMSDAGLSPEDVAVSAENAGLPARAHKSLESALRSIGVEHGELAPRVLIAGSLYLAGEVLDKNGTPPA</sequence>
<keyword evidence="6 10" id="KW-0547">Nucleotide-binding</keyword>
<evidence type="ECO:0000256" key="9">
    <source>
        <dbReference type="ARBA" id="ARBA00047493"/>
    </source>
</evidence>
<dbReference type="PIRSF" id="PIRSF001563">
    <property type="entry name" value="Folylpolyglu_synth"/>
    <property type="match status" value="1"/>
</dbReference>
<dbReference type="FunFam" id="3.40.1190.10:FF:000011">
    <property type="entry name" value="Folylpolyglutamate synthase/dihydrofolate synthase"/>
    <property type="match status" value="1"/>
</dbReference>
<dbReference type="KEGG" id="tso:IZ6_28560"/>
<evidence type="ECO:0000256" key="3">
    <source>
        <dbReference type="ARBA" id="ARBA00013025"/>
    </source>
</evidence>
<evidence type="ECO:0000256" key="8">
    <source>
        <dbReference type="ARBA" id="ARBA00022842"/>
    </source>
</evidence>
<dbReference type="Proteomes" id="UP000515317">
    <property type="component" value="Chromosome"/>
</dbReference>
<dbReference type="InterPro" id="IPR001645">
    <property type="entry name" value="Folylpolyglutamate_synth"/>
</dbReference>
<dbReference type="GO" id="GO:0004326">
    <property type="term" value="F:tetrahydrofolylpolyglutamate synthase activity"/>
    <property type="evidence" value="ECO:0007669"/>
    <property type="project" value="UniProtKB-EC"/>
</dbReference>
<dbReference type="Gene3D" id="3.40.1190.10">
    <property type="entry name" value="Mur-like, catalytic domain"/>
    <property type="match status" value="1"/>
</dbReference>
<reference evidence="12 13" key="1">
    <citation type="submission" date="2020-08" db="EMBL/GenBank/DDBJ databases">
        <title>Genome sequence of Rhizobiales bacterium strain IZ6.</title>
        <authorList>
            <person name="Nakai R."/>
            <person name="Naganuma T."/>
        </authorList>
    </citation>
    <scope>NUCLEOTIDE SEQUENCE [LARGE SCALE GENOMIC DNA]</scope>
    <source>
        <strain evidence="12 13">IZ6</strain>
    </source>
</reference>
<dbReference type="InterPro" id="IPR036615">
    <property type="entry name" value="Mur_ligase_C_dom_sf"/>
</dbReference>
<evidence type="ECO:0000256" key="7">
    <source>
        <dbReference type="ARBA" id="ARBA00022840"/>
    </source>
</evidence>
<dbReference type="GO" id="GO:0046872">
    <property type="term" value="F:metal ion binding"/>
    <property type="evidence" value="ECO:0007669"/>
    <property type="project" value="UniProtKB-KW"/>
</dbReference>
<gene>
    <name evidence="12" type="primary">folC</name>
    <name evidence="12" type="ORF">IZ6_28560</name>
</gene>
<dbReference type="Pfam" id="PF08245">
    <property type="entry name" value="Mur_ligase_M"/>
    <property type="match status" value="1"/>
</dbReference>
<dbReference type="EMBL" id="AP023361">
    <property type="protein sequence ID" value="BCJ92121.1"/>
    <property type="molecule type" value="Genomic_DNA"/>
</dbReference>
<dbReference type="SUPFAM" id="SSF53244">
    <property type="entry name" value="MurD-like peptide ligases, peptide-binding domain"/>
    <property type="match status" value="1"/>
</dbReference>
<dbReference type="PANTHER" id="PTHR11136:SF0">
    <property type="entry name" value="DIHYDROFOLATE SYNTHETASE-RELATED"/>
    <property type="match status" value="1"/>
</dbReference>
<protein>
    <recommendedName>
        <fullName evidence="3">tetrahydrofolate synthase</fullName>
        <ecNumber evidence="3">6.3.2.17</ecNumber>
    </recommendedName>
</protein>
<evidence type="ECO:0000256" key="1">
    <source>
        <dbReference type="ARBA" id="ARBA00001946"/>
    </source>
</evidence>
<comment type="similarity">
    <text evidence="2 10">Belongs to the folylpolyglutamate synthase family.</text>
</comment>
<dbReference type="RefSeq" id="WP_222875719.1">
    <property type="nucleotide sequence ID" value="NZ_AP023361.1"/>
</dbReference>
<dbReference type="PANTHER" id="PTHR11136">
    <property type="entry name" value="FOLYLPOLYGLUTAMATE SYNTHASE-RELATED"/>
    <property type="match status" value="1"/>
</dbReference>
<dbReference type="UniPathway" id="UPA00077">
    <property type="reaction ID" value="UER00157"/>
</dbReference>
<feature type="domain" description="Mur ligase central" evidence="11">
    <location>
        <begin position="46"/>
        <end position="263"/>
    </location>
</feature>
<evidence type="ECO:0000256" key="10">
    <source>
        <dbReference type="PIRNR" id="PIRNR001563"/>
    </source>
</evidence>
<comment type="catalytic activity">
    <reaction evidence="9">
        <text>(6S)-5,6,7,8-tetrahydrofolyl-(gamma-L-Glu)(n) + L-glutamate + ATP = (6S)-5,6,7,8-tetrahydrofolyl-(gamma-L-Glu)(n+1) + ADP + phosphate + H(+)</text>
        <dbReference type="Rhea" id="RHEA:10580"/>
        <dbReference type="Rhea" id="RHEA-COMP:14738"/>
        <dbReference type="Rhea" id="RHEA-COMP:14740"/>
        <dbReference type="ChEBI" id="CHEBI:15378"/>
        <dbReference type="ChEBI" id="CHEBI:29985"/>
        <dbReference type="ChEBI" id="CHEBI:30616"/>
        <dbReference type="ChEBI" id="CHEBI:43474"/>
        <dbReference type="ChEBI" id="CHEBI:141005"/>
        <dbReference type="ChEBI" id="CHEBI:456216"/>
        <dbReference type="EC" id="6.3.2.17"/>
    </reaction>
</comment>
<keyword evidence="7 10" id="KW-0067">ATP-binding</keyword>
<evidence type="ECO:0000313" key="12">
    <source>
        <dbReference type="EMBL" id="BCJ92121.1"/>
    </source>
</evidence>
<evidence type="ECO:0000256" key="4">
    <source>
        <dbReference type="ARBA" id="ARBA00022598"/>
    </source>
</evidence>
<keyword evidence="5" id="KW-0479">Metal-binding</keyword>
<dbReference type="GO" id="GO:0046654">
    <property type="term" value="P:tetrahydrofolate biosynthetic process"/>
    <property type="evidence" value="ECO:0007669"/>
    <property type="project" value="UniProtKB-UniPathway"/>
</dbReference>
<dbReference type="GO" id="GO:0005524">
    <property type="term" value="F:ATP binding"/>
    <property type="evidence" value="ECO:0007669"/>
    <property type="project" value="UniProtKB-KW"/>
</dbReference>
<keyword evidence="4 10" id="KW-0436">Ligase</keyword>
<name>A0A6S6QYL0_9HYPH</name>
<evidence type="ECO:0000256" key="6">
    <source>
        <dbReference type="ARBA" id="ARBA00022741"/>
    </source>
</evidence>
<keyword evidence="13" id="KW-1185">Reference proteome</keyword>
<proteinExistence type="inferred from homology"/>
<dbReference type="EC" id="6.3.2.17" evidence="3"/>
<dbReference type="InterPro" id="IPR036565">
    <property type="entry name" value="Mur-like_cat_sf"/>
</dbReference>
<comment type="cofactor">
    <cofactor evidence="1">
        <name>Mg(2+)</name>
        <dbReference type="ChEBI" id="CHEBI:18420"/>
    </cofactor>
</comment>
<dbReference type="PROSITE" id="PS01012">
    <property type="entry name" value="FOLYLPOLYGLU_SYNT_2"/>
    <property type="match status" value="1"/>
</dbReference>
<dbReference type="GO" id="GO:0008841">
    <property type="term" value="F:dihydrofolate synthase activity"/>
    <property type="evidence" value="ECO:0007669"/>
    <property type="project" value="TreeGrafter"/>
</dbReference>
<accession>A0A6S6QYL0</accession>